<dbReference type="Gramene" id="KVH92094">
    <property type="protein sequence ID" value="KVH92094"/>
    <property type="gene ID" value="Ccrd_005875"/>
</dbReference>
<evidence type="ECO:0000313" key="1">
    <source>
        <dbReference type="EMBL" id="KVH92094.1"/>
    </source>
</evidence>
<name>A0A118JUV8_CYNCS</name>
<evidence type="ECO:0000313" key="2">
    <source>
        <dbReference type="Proteomes" id="UP000243975"/>
    </source>
</evidence>
<sequence length="129" mass="14306">MLKRNRGSWKFTDQLYCAGFHGHIDPISTSYLYLPCPSQPSTAQSFSPEGSYYLLQGKLASQMPFHVAGGGPYPMSEKLANSGRIPVSKTPMMMSLSVVDLLTLSGNPMKSHELVVATLFFKWEPYEVP</sequence>
<dbReference type="EMBL" id="LEKV01004856">
    <property type="protein sequence ID" value="KVH92094.1"/>
    <property type="molecule type" value="Genomic_DNA"/>
</dbReference>
<proteinExistence type="predicted"/>
<keyword evidence="2" id="KW-1185">Reference proteome</keyword>
<protein>
    <submittedName>
        <fullName evidence="1">Uncharacterized protein</fullName>
    </submittedName>
</protein>
<dbReference type="Proteomes" id="UP000243975">
    <property type="component" value="Unassembled WGS sequence"/>
</dbReference>
<gene>
    <name evidence="1" type="ORF">Ccrd_005875</name>
</gene>
<comment type="caution">
    <text evidence="1">The sequence shown here is derived from an EMBL/GenBank/DDBJ whole genome shotgun (WGS) entry which is preliminary data.</text>
</comment>
<dbReference type="AlphaFoldDB" id="A0A118JUV8"/>
<reference evidence="1 2" key="1">
    <citation type="journal article" date="2016" name="Sci. Rep.">
        <title>The genome sequence of the outbreeding globe artichoke constructed de novo incorporating a phase-aware low-pass sequencing strategy of F1 progeny.</title>
        <authorList>
            <person name="Scaglione D."/>
            <person name="Reyes-Chin-Wo S."/>
            <person name="Acquadro A."/>
            <person name="Froenicke L."/>
            <person name="Portis E."/>
            <person name="Beitel C."/>
            <person name="Tirone M."/>
            <person name="Mauro R."/>
            <person name="Lo Monaco A."/>
            <person name="Mauromicale G."/>
            <person name="Faccioli P."/>
            <person name="Cattivelli L."/>
            <person name="Rieseberg L."/>
            <person name="Michelmore R."/>
            <person name="Lanteri S."/>
        </authorList>
    </citation>
    <scope>NUCLEOTIDE SEQUENCE [LARGE SCALE GENOMIC DNA]</scope>
    <source>
        <strain evidence="1">2C</strain>
    </source>
</reference>
<organism evidence="1 2">
    <name type="scientific">Cynara cardunculus var. scolymus</name>
    <name type="common">Globe artichoke</name>
    <name type="synonym">Cynara scolymus</name>
    <dbReference type="NCBI Taxonomy" id="59895"/>
    <lineage>
        <taxon>Eukaryota</taxon>
        <taxon>Viridiplantae</taxon>
        <taxon>Streptophyta</taxon>
        <taxon>Embryophyta</taxon>
        <taxon>Tracheophyta</taxon>
        <taxon>Spermatophyta</taxon>
        <taxon>Magnoliopsida</taxon>
        <taxon>eudicotyledons</taxon>
        <taxon>Gunneridae</taxon>
        <taxon>Pentapetalae</taxon>
        <taxon>asterids</taxon>
        <taxon>campanulids</taxon>
        <taxon>Asterales</taxon>
        <taxon>Asteraceae</taxon>
        <taxon>Carduoideae</taxon>
        <taxon>Cardueae</taxon>
        <taxon>Carduinae</taxon>
        <taxon>Cynara</taxon>
    </lineage>
</organism>
<accession>A0A118JUV8</accession>